<dbReference type="EMBL" id="AP019829">
    <property type="protein sequence ID" value="BBM43782.1"/>
    <property type="molecule type" value="Genomic_DNA"/>
</dbReference>
<dbReference type="AlphaFoldDB" id="A0A7U6LC92"/>
<dbReference type="Pfam" id="PF08747">
    <property type="entry name" value="BrxB"/>
    <property type="match status" value="1"/>
</dbReference>
<dbReference type="KEGG" id="lwd:JCM16777_2049"/>
<dbReference type="GeneID" id="84805347"/>
<protein>
    <recommendedName>
        <fullName evidence="3">Cytoplasmic protein</fullName>
    </recommendedName>
</protein>
<reference evidence="1 2" key="1">
    <citation type="submission" date="2019-07" db="EMBL/GenBank/DDBJ databases">
        <title>Complete Genome Sequence of Leptotrichia wadei Strain JCM16777.</title>
        <authorList>
            <person name="Watanabe S."/>
            <person name="Cui L."/>
        </authorList>
    </citation>
    <scope>NUCLEOTIDE SEQUENCE [LARGE SCALE GENOMIC DNA]</scope>
    <source>
        <strain evidence="1 2">JCM16777</strain>
    </source>
</reference>
<evidence type="ECO:0008006" key="3">
    <source>
        <dbReference type="Google" id="ProtNLM"/>
    </source>
</evidence>
<evidence type="ECO:0000313" key="2">
    <source>
        <dbReference type="Proteomes" id="UP000321943"/>
    </source>
</evidence>
<organism evidence="1 2">
    <name type="scientific">Leptotrichia wadei</name>
    <dbReference type="NCBI Taxonomy" id="157687"/>
    <lineage>
        <taxon>Bacteria</taxon>
        <taxon>Fusobacteriati</taxon>
        <taxon>Fusobacteriota</taxon>
        <taxon>Fusobacteriia</taxon>
        <taxon>Fusobacteriales</taxon>
        <taxon>Leptotrichiaceae</taxon>
        <taxon>Leptotrichia</taxon>
    </lineage>
</organism>
<evidence type="ECO:0000313" key="1">
    <source>
        <dbReference type="EMBL" id="BBM43782.1"/>
    </source>
</evidence>
<dbReference type="Proteomes" id="UP000321943">
    <property type="component" value="Chromosome"/>
</dbReference>
<accession>A0A7U6LC92</accession>
<dbReference type="RefSeq" id="WP_018499189.1">
    <property type="nucleotide sequence ID" value="NZ_AP019829.2"/>
</dbReference>
<name>A0A7U6LC92_9FUSO</name>
<dbReference type="InterPro" id="IPR014858">
    <property type="entry name" value="BrxB"/>
</dbReference>
<gene>
    <name evidence="1" type="ORF">JCM16777_2049</name>
</gene>
<proteinExistence type="predicted"/>
<sequence>MTKTEIDLGKIENEIKKDSFLNSKGLGNEVSYYIFDYSPKDELIVREYLENIKKRDKEIGDGYKIVIYDVYDIMIDLLEESEFLENCIEMEKNDGMDYLIESVNSLLKMNEDDNYFAKYIEENTPEKSIVFLVGIGKIFPFVRSHKILNNLHQVFDRAPVVMFYPGKYDGQSLQLFEEFKDDNYYRAFKLLK</sequence>